<accession>A0ACC3NUP7</accession>
<keyword evidence="2" id="KW-1185">Reference proteome</keyword>
<evidence type="ECO:0000313" key="1">
    <source>
        <dbReference type="EMBL" id="KAK3723236.1"/>
    </source>
</evidence>
<dbReference type="Proteomes" id="UP001281147">
    <property type="component" value="Unassembled WGS sequence"/>
</dbReference>
<comment type="caution">
    <text evidence="1">The sequence shown here is derived from an EMBL/GenBank/DDBJ whole genome shotgun (WGS) entry which is preliminary data.</text>
</comment>
<gene>
    <name evidence="1" type="ORF">LTR37_001959</name>
</gene>
<name>A0ACC3NUP7_9PEZI</name>
<reference evidence="1" key="1">
    <citation type="submission" date="2023-07" db="EMBL/GenBank/DDBJ databases">
        <title>Black Yeasts Isolated from many extreme environments.</title>
        <authorList>
            <person name="Coleine C."/>
            <person name="Stajich J.E."/>
            <person name="Selbmann L."/>
        </authorList>
    </citation>
    <scope>NUCLEOTIDE SEQUENCE</scope>
    <source>
        <strain evidence="1">CCFEE 5714</strain>
    </source>
</reference>
<protein>
    <submittedName>
        <fullName evidence="1">Uncharacterized protein</fullName>
    </submittedName>
</protein>
<evidence type="ECO:0000313" key="2">
    <source>
        <dbReference type="Proteomes" id="UP001281147"/>
    </source>
</evidence>
<organism evidence="1 2">
    <name type="scientific">Vermiconidia calcicola</name>
    <dbReference type="NCBI Taxonomy" id="1690605"/>
    <lineage>
        <taxon>Eukaryota</taxon>
        <taxon>Fungi</taxon>
        <taxon>Dikarya</taxon>
        <taxon>Ascomycota</taxon>
        <taxon>Pezizomycotina</taxon>
        <taxon>Dothideomycetes</taxon>
        <taxon>Dothideomycetidae</taxon>
        <taxon>Mycosphaerellales</taxon>
        <taxon>Extremaceae</taxon>
        <taxon>Vermiconidia</taxon>
    </lineage>
</organism>
<dbReference type="EMBL" id="JAUTXU010000010">
    <property type="protein sequence ID" value="KAK3723236.1"/>
    <property type="molecule type" value="Genomic_DNA"/>
</dbReference>
<proteinExistence type="predicted"/>
<sequence length="371" mass="41662">MSQFSRFRSYSTSSSDSDLSSSYYGSIGPSSYVTDISTSPRSIGGSSSLSGETQPFRFLDLIAESRNGIYELCLVKGKVFLKPHSRYDIRFMDSGHYEKPAWSLLRVCRRVRNEASAILSSQNHFVLSHESCSDKSSPFWIPPQPTPHYPRRHRLGQLNRCNLQLVSITMDIRTLGLDPLLVADFARKGLGRTRSGLPFHNPMSREMGDTGYSDLINTGKHTWIAMCKTFATVKFLQIDLSHCYCPLGDKRLVRTAASAIATGFRTSSLSNRVADLPAEIEILGTKSKDERLDIADIINNALEKELCEAHKCILRFKVVERVGEVLLDWRDLEHGLETEVIDLSTYTNSGPYSLELAAAYERFEEDDLIAL</sequence>